<dbReference type="EMBL" id="BLXT01005502">
    <property type="protein sequence ID" value="GFO23128.1"/>
    <property type="molecule type" value="Genomic_DNA"/>
</dbReference>
<name>A0AAV4BWD7_9GAST</name>
<dbReference type="AlphaFoldDB" id="A0AAV4BWD7"/>
<evidence type="ECO:0000313" key="1">
    <source>
        <dbReference type="EMBL" id="GFO23128.1"/>
    </source>
</evidence>
<reference evidence="1 2" key="1">
    <citation type="journal article" date="2021" name="Elife">
        <title>Chloroplast acquisition without the gene transfer in kleptoplastic sea slugs, Plakobranchus ocellatus.</title>
        <authorList>
            <person name="Maeda T."/>
            <person name="Takahashi S."/>
            <person name="Yoshida T."/>
            <person name="Shimamura S."/>
            <person name="Takaki Y."/>
            <person name="Nagai Y."/>
            <person name="Toyoda A."/>
            <person name="Suzuki Y."/>
            <person name="Arimoto A."/>
            <person name="Ishii H."/>
            <person name="Satoh N."/>
            <person name="Nishiyama T."/>
            <person name="Hasebe M."/>
            <person name="Maruyama T."/>
            <person name="Minagawa J."/>
            <person name="Obokata J."/>
            <person name="Shigenobu S."/>
        </authorList>
    </citation>
    <scope>NUCLEOTIDE SEQUENCE [LARGE SCALE GENOMIC DNA]</scope>
</reference>
<sequence>MPDHSGDVHQSLEKVFQKDTLKEFELIDPSFLDNVDDIINELGILEKDKPIASPSLTLTQPETGKIFPRPILPDLSTLEKLLELLPTATACTTESTMSSPVESVLMPMTHMATIQKYPFSEDFNSLALASYLHLLETKEQPT</sequence>
<comment type="caution">
    <text evidence="1">The sequence shown here is derived from an EMBL/GenBank/DDBJ whole genome shotgun (WGS) entry which is preliminary data.</text>
</comment>
<proteinExistence type="predicted"/>
<organism evidence="1 2">
    <name type="scientific">Plakobranchus ocellatus</name>
    <dbReference type="NCBI Taxonomy" id="259542"/>
    <lineage>
        <taxon>Eukaryota</taxon>
        <taxon>Metazoa</taxon>
        <taxon>Spiralia</taxon>
        <taxon>Lophotrochozoa</taxon>
        <taxon>Mollusca</taxon>
        <taxon>Gastropoda</taxon>
        <taxon>Heterobranchia</taxon>
        <taxon>Euthyneura</taxon>
        <taxon>Panpulmonata</taxon>
        <taxon>Sacoglossa</taxon>
        <taxon>Placobranchoidea</taxon>
        <taxon>Plakobranchidae</taxon>
        <taxon>Plakobranchus</taxon>
    </lineage>
</organism>
<dbReference type="Proteomes" id="UP000735302">
    <property type="component" value="Unassembled WGS sequence"/>
</dbReference>
<protein>
    <submittedName>
        <fullName evidence="1">Uncharacterized protein</fullName>
    </submittedName>
</protein>
<gene>
    <name evidence="1" type="ORF">PoB_004963300</name>
</gene>
<evidence type="ECO:0000313" key="2">
    <source>
        <dbReference type="Proteomes" id="UP000735302"/>
    </source>
</evidence>
<accession>A0AAV4BWD7</accession>
<keyword evidence="2" id="KW-1185">Reference proteome</keyword>